<keyword evidence="1" id="KW-0472">Membrane</keyword>
<dbReference type="VEuPathDB" id="FungiDB:PSTT_13844"/>
<dbReference type="Proteomes" id="UP000238274">
    <property type="component" value="Unassembled WGS sequence"/>
</dbReference>
<evidence type="ECO:0000256" key="1">
    <source>
        <dbReference type="SAM" id="Phobius"/>
    </source>
</evidence>
<gene>
    <name evidence="2" type="ORF">PSHT_06810</name>
</gene>
<reference evidence="2 3" key="1">
    <citation type="submission" date="2017-12" db="EMBL/GenBank/DDBJ databases">
        <title>Gene loss provides genomic basis for host adaptation in cereal stripe rust fungi.</title>
        <authorList>
            <person name="Xia C."/>
        </authorList>
    </citation>
    <scope>NUCLEOTIDE SEQUENCE [LARGE SCALE GENOMIC DNA]</scope>
    <source>
        <strain evidence="2 3">93TX-2</strain>
    </source>
</reference>
<organism evidence="2 3">
    <name type="scientific">Puccinia striiformis</name>
    <dbReference type="NCBI Taxonomy" id="27350"/>
    <lineage>
        <taxon>Eukaryota</taxon>
        <taxon>Fungi</taxon>
        <taxon>Dikarya</taxon>
        <taxon>Basidiomycota</taxon>
        <taxon>Pucciniomycotina</taxon>
        <taxon>Pucciniomycetes</taxon>
        <taxon>Pucciniales</taxon>
        <taxon>Pucciniaceae</taxon>
        <taxon>Puccinia</taxon>
    </lineage>
</organism>
<evidence type="ECO:0000313" key="3">
    <source>
        <dbReference type="Proteomes" id="UP000238274"/>
    </source>
</evidence>
<dbReference type="EMBL" id="PKSM01000081">
    <property type="protein sequence ID" value="POW16181.1"/>
    <property type="molecule type" value="Genomic_DNA"/>
</dbReference>
<dbReference type="OrthoDB" id="2503926at2759"/>
<protein>
    <recommendedName>
        <fullName evidence="4">Transmembrane protein</fullName>
    </recommendedName>
</protein>
<reference evidence="3" key="2">
    <citation type="journal article" date="2018" name="BMC Genomics">
        <title>Genomic insights into host adaptation between the wheat stripe rust pathogen (Puccinia striiformis f. sp. tritici) and the barley stripe rust pathogen (Puccinia striiformis f. sp. hordei).</title>
        <authorList>
            <person name="Xia C."/>
            <person name="Wang M."/>
            <person name="Yin C."/>
            <person name="Cornejo O.E."/>
            <person name="Hulbert S.H."/>
            <person name="Chen X."/>
        </authorList>
    </citation>
    <scope>NUCLEOTIDE SEQUENCE [LARGE SCALE GENOMIC DNA]</scope>
    <source>
        <strain evidence="3">93TX-2</strain>
    </source>
</reference>
<reference evidence="3" key="3">
    <citation type="journal article" date="2018" name="Mol. Plant Microbe Interact.">
        <title>Genome sequence resources for the wheat stripe rust pathogen (Puccinia striiformis f. sp. tritici) and the barley stripe rust pathogen (Puccinia striiformis f. sp. hordei).</title>
        <authorList>
            <person name="Xia C."/>
            <person name="Wang M."/>
            <person name="Yin C."/>
            <person name="Cornejo O.E."/>
            <person name="Hulbert S.H."/>
            <person name="Chen X."/>
        </authorList>
    </citation>
    <scope>NUCLEOTIDE SEQUENCE [LARGE SCALE GENOMIC DNA]</scope>
    <source>
        <strain evidence="3">93TX-2</strain>
    </source>
</reference>
<evidence type="ECO:0008006" key="4">
    <source>
        <dbReference type="Google" id="ProtNLM"/>
    </source>
</evidence>
<feature type="transmembrane region" description="Helical" evidence="1">
    <location>
        <begin position="6"/>
        <end position="22"/>
    </location>
</feature>
<keyword evidence="1" id="KW-1133">Transmembrane helix</keyword>
<proteinExistence type="predicted"/>
<keyword evidence="3" id="KW-1185">Reference proteome</keyword>
<dbReference type="AlphaFoldDB" id="A0A2S4W331"/>
<name>A0A2S4W331_9BASI</name>
<comment type="caution">
    <text evidence="2">The sequence shown here is derived from an EMBL/GenBank/DDBJ whole genome shotgun (WGS) entry which is preliminary data.</text>
</comment>
<accession>A0A2S4W331</accession>
<dbReference type="VEuPathDB" id="FungiDB:PSHT_06810"/>
<keyword evidence="1" id="KW-0812">Transmembrane</keyword>
<sequence length="291" mass="32487">MPHPIVIAAGMAIIVGAGYMIYTELNRKSDEEEAYHIYCATIRAEKESRYRRLQGLRDAEMVDSKVQHLAQLPKMFTIPVSDNVRLIILFTKRSTILLSTLASNLSSRSTFPTIQQSDAIDEHDEVRAESRIVIEADDQSQLAPQEDRFTAQEQEQSMDITENQHPLIDWKPQEESTTLGRLLGLSDSPLLTSASLQALEQSEFFETALPSQAVDQQSPTKTFPSRNLLVPSSTLPLALSIVTRITGELMITSFYRLSTLLQSTEIGRILARNLSNISELSLLSSLPPSLQ</sequence>
<evidence type="ECO:0000313" key="2">
    <source>
        <dbReference type="EMBL" id="POW16181.1"/>
    </source>
</evidence>